<dbReference type="EMBL" id="CP020809">
    <property type="protein sequence ID" value="ART74157.1"/>
    <property type="molecule type" value="Genomic_DNA"/>
</dbReference>
<accession>A0A1Y0CGL6</accession>
<name>A0A1Y0CGL6_9MYCO</name>
<sequence>MKLPTKLAKSLHLKPGDEFYWRHSDDDPDILLFVPAEVLERRYTHGEHAERAVRTSADPLPNSEEQTAHDQRPSG</sequence>
<evidence type="ECO:0000313" key="3">
    <source>
        <dbReference type="Proteomes" id="UP000195331"/>
    </source>
</evidence>
<dbReference type="KEGG" id="mdx:BTO20_36300"/>
<gene>
    <name evidence="2" type="ORF">BTO20_36300</name>
</gene>
<evidence type="ECO:0000256" key="1">
    <source>
        <dbReference type="SAM" id="MobiDB-lite"/>
    </source>
</evidence>
<organism evidence="2 3">
    <name type="scientific">Mycobacterium dioxanotrophicus</name>
    <dbReference type="NCBI Taxonomy" id="482462"/>
    <lineage>
        <taxon>Bacteria</taxon>
        <taxon>Bacillati</taxon>
        <taxon>Actinomycetota</taxon>
        <taxon>Actinomycetes</taxon>
        <taxon>Mycobacteriales</taxon>
        <taxon>Mycobacteriaceae</taxon>
        <taxon>Mycobacterium</taxon>
    </lineage>
</organism>
<proteinExistence type="predicted"/>
<evidence type="ECO:0008006" key="4">
    <source>
        <dbReference type="Google" id="ProtNLM"/>
    </source>
</evidence>
<reference evidence="2 3" key="1">
    <citation type="submission" date="2017-04" db="EMBL/GenBank/DDBJ databases">
        <title>Whole Genome Sequence of 1,4-Dioxane Degrading Bacterium Mycobacterium dioxanotrophicus PH-06.</title>
        <authorList>
            <person name="He Y."/>
        </authorList>
    </citation>
    <scope>NUCLEOTIDE SEQUENCE [LARGE SCALE GENOMIC DNA]</scope>
    <source>
        <strain evidence="2 3">PH-06</strain>
    </source>
</reference>
<keyword evidence="3" id="KW-1185">Reference proteome</keyword>
<feature type="compositionally biased region" description="Basic and acidic residues" evidence="1">
    <location>
        <begin position="66"/>
        <end position="75"/>
    </location>
</feature>
<feature type="region of interest" description="Disordered" evidence="1">
    <location>
        <begin position="45"/>
        <end position="75"/>
    </location>
</feature>
<dbReference type="Proteomes" id="UP000195331">
    <property type="component" value="Chromosome"/>
</dbReference>
<evidence type="ECO:0000313" key="2">
    <source>
        <dbReference type="EMBL" id="ART74157.1"/>
    </source>
</evidence>
<protein>
    <recommendedName>
        <fullName evidence="4">AbrB family transcriptional regulator</fullName>
    </recommendedName>
</protein>
<dbReference type="AlphaFoldDB" id="A0A1Y0CGL6"/>